<dbReference type="Gene3D" id="3.30.70.1290">
    <property type="entry name" value="Transposase IS200-like"/>
    <property type="match status" value="1"/>
</dbReference>
<dbReference type="RefSeq" id="WP_006879127.1">
    <property type="nucleotide sequence ID" value="NZ_AEVS01000051.1"/>
</dbReference>
<dbReference type="Proteomes" id="UP000004371">
    <property type="component" value="Unassembled WGS sequence"/>
</dbReference>
<dbReference type="GO" id="GO:0004803">
    <property type="term" value="F:transposase activity"/>
    <property type="evidence" value="ECO:0007669"/>
    <property type="project" value="InterPro"/>
</dbReference>
<dbReference type="eggNOG" id="COG1943">
    <property type="taxonomic scope" value="Bacteria"/>
</dbReference>
<gene>
    <name evidence="2" type="ORF">VIBR0546_12167</name>
</gene>
<keyword evidence="3" id="KW-1185">Reference proteome</keyword>
<comment type="caution">
    <text evidence="2">The sequence shown here is derived from an EMBL/GenBank/DDBJ whole genome shotgun (WGS) entry which is preliminary data.</text>
</comment>
<evidence type="ECO:0000313" key="2">
    <source>
        <dbReference type="EMBL" id="EGA66070.1"/>
    </source>
</evidence>
<organism evidence="2 3">
    <name type="scientific">Vibrio brasiliensis LMG 20546</name>
    <dbReference type="NCBI Taxonomy" id="945543"/>
    <lineage>
        <taxon>Bacteria</taxon>
        <taxon>Pseudomonadati</taxon>
        <taxon>Pseudomonadota</taxon>
        <taxon>Gammaproteobacteria</taxon>
        <taxon>Vibrionales</taxon>
        <taxon>Vibrionaceae</taxon>
        <taxon>Vibrio</taxon>
        <taxon>Vibrio oreintalis group</taxon>
    </lineage>
</organism>
<protein>
    <recommendedName>
        <fullName evidence="1">Transposase IS200-like domain-containing protein</fullName>
    </recommendedName>
</protein>
<sequence length="320" mass="37132">MTTARKQQVCVDATPYYHCVSRCVRRSFLCGEDPLTNKSYQHRRDWVERKITTLSQIYCIDICAYAIMSNHYHLVVHINRAKAQKLSDYEVVERWQQEHKMPALVSRWLNGQLTSKAEMEACSAIIDSWRQRLWNLSWFMKELNFDIACQANKEDDCKGHFWESRFKSQALLDEKALLAAMTYVDLNPLRAGEAKTPEASDYTSIQARLEALNNQQESAPCLHPFIGAATNELADGIPYRLMDYIELVDWSARLYREDKASLAESTPPILQRLNINQLKWLEACTKLERQRITAVGCSQNVIHAKRMLSRKRLNLLRLDS</sequence>
<reference evidence="2 3" key="1">
    <citation type="journal article" date="2012" name="Int. J. Syst. Evol. Microbiol.">
        <title>Vibrio caribbeanicus sp. nov., isolated from the marine sponge Scleritoderma cyanea.</title>
        <authorList>
            <person name="Hoffmann M."/>
            <person name="Monday S.R."/>
            <person name="Allard M.W."/>
            <person name="Strain E.A."/>
            <person name="Whittaker P."/>
            <person name="Naum M."/>
            <person name="McCarthy P.J."/>
            <person name="Lopez J.V."/>
            <person name="Fischer M."/>
            <person name="Brown E.W."/>
        </authorList>
    </citation>
    <scope>NUCLEOTIDE SEQUENCE [LARGE SCALE GENOMIC DNA]</scope>
    <source>
        <strain evidence="2 3">LMG 20546</strain>
    </source>
</reference>
<accession>E8LTH7</accession>
<dbReference type="InterPro" id="IPR036515">
    <property type="entry name" value="Transposase_17_sf"/>
</dbReference>
<dbReference type="AlphaFoldDB" id="E8LTH7"/>
<dbReference type="PANTHER" id="PTHR34322:SF2">
    <property type="entry name" value="TRANSPOSASE IS200-LIKE DOMAIN-CONTAINING PROTEIN"/>
    <property type="match status" value="1"/>
</dbReference>
<dbReference type="GO" id="GO:0006313">
    <property type="term" value="P:DNA transposition"/>
    <property type="evidence" value="ECO:0007669"/>
    <property type="project" value="InterPro"/>
</dbReference>
<dbReference type="GO" id="GO:0003677">
    <property type="term" value="F:DNA binding"/>
    <property type="evidence" value="ECO:0007669"/>
    <property type="project" value="InterPro"/>
</dbReference>
<dbReference type="InterPro" id="IPR002686">
    <property type="entry name" value="Transposase_17"/>
</dbReference>
<dbReference type="SUPFAM" id="SSF143422">
    <property type="entry name" value="Transposase IS200-like"/>
    <property type="match status" value="1"/>
</dbReference>
<dbReference type="SMART" id="SM01321">
    <property type="entry name" value="Y1_Tnp"/>
    <property type="match status" value="1"/>
</dbReference>
<evidence type="ECO:0000313" key="3">
    <source>
        <dbReference type="Proteomes" id="UP000004371"/>
    </source>
</evidence>
<feature type="domain" description="Transposase IS200-like" evidence="1">
    <location>
        <begin position="13"/>
        <end position="187"/>
    </location>
</feature>
<evidence type="ECO:0000259" key="1">
    <source>
        <dbReference type="SMART" id="SM01321"/>
    </source>
</evidence>
<dbReference type="STRING" id="945543.VIBR0546_12167"/>
<dbReference type="EMBL" id="AEVS01000051">
    <property type="protein sequence ID" value="EGA66070.1"/>
    <property type="molecule type" value="Genomic_DNA"/>
</dbReference>
<proteinExistence type="predicted"/>
<dbReference type="PANTHER" id="PTHR34322">
    <property type="entry name" value="TRANSPOSASE, Y1_TNP DOMAIN-CONTAINING"/>
    <property type="match status" value="1"/>
</dbReference>
<name>E8LTH7_9VIBR</name>